<dbReference type="AlphaFoldDB" id="A0A4S8MJ23"/>
<sequence length="748" mass="85326">MQVSDEKPEKNNEPPLHPLDKPRRAANPACRCFLWTCVPIALFFSGSFGYLLYLSWLSRTNFVPPRHLYQNQSLPDVLNRSMVVQPLIGKDQTFDVAVSVWIRAPRAKEKEWKIDQGHRVLEAIQLSSTSKPWYIDDERRLYYPLYSDIVFRGLHLSDKGVTTSVNFTVPLAREGLSTLLDKNSKDLHATLVLIPNSPSLIDSVVNYSSWYPEEVVSTFSPRRTWPFPLGSEYKKEKTIADLALESFAIELPLLEFHDIPSPCPSVSDDTRVGFEADYEEEEDDAKREWEYIQTRGIWHPHIITWSQIRLIEETHVMNLEAYDRAHRGLKQTSCGQGSGYTPFAGLCYKSYPRTGMIETKFQLEVEDAEGGKHTEWAYAPYWMSLPEVPGPMDLVPLPIDRANCANKSVNSTLSSDHSNDVESMNVTWHISFSGRTPLKAGIGSFLHPPTTFNYSQSEYDIVKAQDEAELWNGVRGVIKSDAHPRRRIVLTTTYFLTGALASALSKVYWYTRNSTISISIPGTLLLAAGSFCLFIKHLFAIREKAHLDAILLTILTFMFDIPEIILQLMVALRAELGWRGRVPASRRIHASHRERASHRLDMTISWYNRLALLCFVFFFFYAVPESYHILISPLHPEEPTEIETIADWYARIFSYLHTSCWITGLVSQIVLNHKSGHFAGMYKSEAYLLFLAAITRLLDFVPALVGRYQTRSSLFLYSVIEGFVFLVFTYQALTLPAPSQFGSDEDEN</sequence>
<keyword evidence="2" id="KW-0472">Membrane</keyword>
<dbReference type="Proteomes" id="UP000297245">
    <property type="component" value="Unassembled WGS sequence"/>
</dbReference>
<feature type="transmembrane region" description="Helical" evidence="2">
    <location>
        <begin position="686"/>
        <end position="705"/>
    </location>
</feature>
<organism evidence="3 4">
    <name type="scientific">Dendrothele bispora (strain CBS 962.96)</name>
    <dbReference type="NCBI Taxonomy" id="1314807"/>
    <lineage>
        <taxon>Eukaryota</taxon>
        <taxon>Fungi</taxon>
        <taxon>Dikarya</taxon>
        <taxon>Basidiomycota</taxon>
        <taxon>Agaricomycotina</taxon>
        <taxon>Agaricomycetes</taxon>
        <taxon>Agaricomycetidae</taxon>
        <taxon>Agaricales</taxon>
        <taxon>Agaricales incertae sedis</taxon>
        <taxon>Dendrothele</taxon>
    </lineage>
</organism>
<keyword evidence="4" id="KW-1185">Reference proteome</keyword>
<proteinExistence type="predicted"/>
<feature type="transmembrane region" description="Helical" evidence="2">
    <location>
        <begin position="33"/>
        <end position="56"/>
    </location>
</feature>
<evidence type="ECO:0000256" key="2">
    <source>
        <dbReference type="SAM" id="Phobius"/>
    </source>
</evidence>
<feature type="transmembrane region" description="Helical" evidence="2">
    <location>
        <begin position="610"/>
        <end position="631"/>
    </location>
</feature>
<name>A0A4S8MJ23_DENBC</name>
<keyword evidence="2" id="KW-0812">Transmembrane</keyword>
<feature type="transmembrane region" description="Helical" evidence="2">
    <location>
        <begin position="547"/>
        <end position="570"/>
    </location>
</feature>
<accession>A0A4S8MJ23</accession>
<reference evidence="3 4" key="1">
    <citation type="journal article" date="2019" name="Nat. Ecol. Evol.">
        <title>Megaphylogeny resolves global patterns of mushroom evolution.</title>
        <authorList>
            <person name="Varga T."/>
            <person name="Krizsan K."/>
            <person name="Foldi C."/>
            <person name="Dima B."/>
            <person name="Sanchez-Garcia M."/>
            <person name="Sanchez-Ramirez S."/>
            <person name="Szollosi G.J."/>
            <person name="Szarkandi J.G."/>
            <person name="Papp V."/>
            <person name="Albert L."/>
            <person name="Andreopoulos W."/>
            <person name="Angelini C."/>
            <person name="Antonin V."/>
            <person name="Barry K.W."/>
            <person name="Bougher N.L."/>
            <person name="Buchanan P."/>
            <person name="Buyck B."/>
            <person name="Bense V."/>
            <person name="Catcheside P."/>
            <person name="Chovatia M."/>
            <person name="Cooper J."/>
            <person name="Damon W."/>
            <person name="Desjardin D."/>
            <person name="Finy P."/>
            <person name="Geml J."/>
            <person name="Haridas S."/>
            <person name="Hughes K."/>
            <person name="Justo A."/>
            <person name="Karasinski D."/>
            <person name="Kautmanova I."/>
            <person name="Kiss B."/>
            <person name="Kocsube S."/>
            <person name="Kotiranta H."/>
            <person name="LaButti K.M."/>
            <person name="Lechner B.E."/>
            <person name="Liimatainen K."/>
            <person name="Lipzen A."/>
            <person name="Lukacs Z."/>
            <person name="Mihaltcheva S."/>
            <person name="Morgado L.N."/>
            <person name="Niskanen T."/>
            <person name="Noordeloos M.E."/>
            <person name="Ohm R.A."/>
            <person name="Ortiz-Santana B."/>
            <person name="Ovrebo C."/>
            <person name="Racz N."/>
            <person name="Riley R."/>
            <person name="Savchenko A."/>
            <person name="Shiryaev A."/>
            <person name="Soop K."/>
            <person name="Spirin V."/>
            <person name="Szebenyi C."/>
            <person name="Tomsovsky M."/>
            <person name="Tulloss R.E."/>
            <person name="Uehling J."/>
            <person name="Grigoriev I.V."/>
            <person name="Vagvolgyi C."/>
            <person name="Papp T."/>
            <person name="Martin F.M."/>
            <person name="Miettinen O."/>
            <person name="Hibbett D.S."/>
            <person name="Nagy L.G."/>
        </authorList>
    </citation>
    <scope>NUCLEOTIDE SEQUENCE [LARGE SCALE GENOMIC DNA]</scope>
    <source>
        <strain evidence="3 4">CBS 962.96</strain>
    </source>
</reference>
<evidence type="ECO:0000256" key="1">
    <source>
        <dbReference type="SAM" id="MobiDB-lite"/>
    </source>
</evidence>
<gene>
    <name evidence="3" type="ORF">K435DRAFT_775406</name>
</gene>
<feature type="region of interest" description="Disordered" evidence="1">
    <location>
        <begin position="1"/>
        <end position="21"/>
    </location>
</feature>
<feature type="transmembrane region" description="Helical" evidence="2">
    <location>
        <begin position="714"/>
        <end position="733"/>
    </location>
</feature>
<evidence type="ECO:0000313" key="4">
    <source>
        <dbReference type="Proteomes" id="UP000297245"/>
    </source>
</evidence>
<dbReference type="OrthoDB" id="2548253at2759"/>
<keyword evidence="2" id="KW-1133">Transmembrane helix</keyword>
<evidence type="ECO:0000313" key="3">
    <source>
        <dbReference type="EMBL" id="THV02602.1"/>
    </source>
</evidence>
<feature type="transmembrane region" description="Helical" evidence="2">
    <location>
        <begin position="488"/>
        <end position="510"/>
    </location>
</feature>
<feature type="transmembrane region" description="Helical" evidence="2">
    <location>
        <begin position="516"/>
        <end position="535"/>
    </location>
</feature>
<dbReference type="EMBL" id="ML179075">
    <property type="protein sequence ID" value="THV02602.1"/>
    <property type="molecule type" value="Genomic_DNA"/>
</dbReference>
<protein>
    <submittedName>
        <fullName evidence="3">Uncharacterized protein</fullName>
    </submittedName>
</protein>